<evidence type="ECO:0000313" key="4">
    <source>
        <dbReference type="Proteomes" id="UP001057868"/>
    </source>
</evidence>
<organism evidence="3 4">
    <name type="scientific">Clostridium folliculivorans</name>
    <dbReference type="NCBI Taxonomy" id="2886038"/>
    <lineage>
        <taxon>Bacteria</taxon>
        <taxon>Bacillati</taxon>
        <taxon>Bacillota</taxon>
        <taxon>Clostridia</taxon>
        <taxon>Eubacteriales</taxon>
        <taxon>Clostridiaceae</taxon>
        <taxon>Clostridium</taxon>
    </lineage>
</organism>
<dbReference type="SUPFAM" id="SSF53756">
    <property type="entry name" value="UDP-Glycosyltransferase/glycogen phosphorylase"/>
    <property type="match status" value="1"/>
</dbReference>
<keyword evidence="4" id="KW-1185">Reference proteome</keyword>
<dbReference type="PANTHER" id="PTHR46401">
    <property type="entry name" value="GLYCOSYLTRANSFERASE WBBK-RELATED"/>
    <property type="match status" value="1"/>
</dbReference>
<dbReference type="PANTHER" id="PTHR46401:SF2">
    <property type="entry name" value="GLYCOSYLTRANSFERASE WBBK-RELATED"/>
    <property type="match status" value="1"/>
</dbReference>
<proteinExistence type="predicted"/>
<evidence type="ECO:0000313" key="3">
    <source>
        <dbReference type="EMBL" id="GKU23950.1"/>
    </source>
</evidence>
<dbReference type="InterPro" id="IPR001296">
    <property type="entry name" value="Glyco_trans_1"/>
</dbReference>
<keyword evidence="1 3" id="KW-0808">Transferase</keyword>
<dbReference type="Proteomes" id="UP001057868">
    <property type="component" value="Unassembled WGS sequence"/>
</dbReference>
<evidence type="ECO:0000256" key="1">
    <source>
        <dbReference type="ARBA" id="ARBA00022679"/>
    </source>
</evidence>
<dbReference type="CDD" id="cd03801">
    <property type="entry name" value="GT4_PimA-like"/>
    <property type="match status" value="1"/>
</dbReference>
<dbReference type="RefSeq" id="WP_261850981.1">
    <property type="nucleotide sequence ID" value="NZ_BQXY01000001.1"/>
</dbReference>
<protein>
    <submittedName>
        <fullName evidence="3">Glycosyl transferase</fullName>
    </submittedName>
</protein>
<dbReference type="Pfam" id="PF00534">
    <property type="entry name" value="Glycos_transf_1"/>
    <property type="match status" value="1"/>
</dbReference>
<dbReference type="Gene3D" id="3.40.50.2000">
    <property type="entry name" value="Glycogen Phosphorylase B"/>
    <property type="match status" value="2"/>
</dbReference>
<name>A0A9W5XZT4_9CLOT</name>
<reference evidence="3" key="1">
    <citation type="journal article" date="2023" name="Int. J. Syst. Evol. Microbiol.">
        <title>&lt;i&gt;Clostridium folliculivorans&lt;/i&gt; sp. nov., isolated from soil samples of an organic paddy in Japan.</title>
        <authorList>
            <person name="Tazawa J."/>
            <person name="Kobayashi H."/>
            <person name="Tanizawa Y."/>
            <person name="Uchino A."/>
            <person name="Tanaka F."/>
            <person name="Urashima Y."/>
            <person name="Miura S."/>
            <person name="Sakamoto M."/>
            <person name="Ohkuma M."/>
            <person name="Tohno M."/>
        </authorList>
    </citation>
    <scope>NUCLEOTIDE SEQUENCE</scope>
    <source>
        <strain evidence="3">D1-1</strain>
    </source>
</reference>
<comment type="caution">
    <text evidence="3">The sequence shown here is derived from an EMBL/GenBank/DDBJ whole genome shotgun (WGS) entry which is preliminary data.</text>
</comment>
<dbReference type="EMBL" id="BQXY01000001">
    <property type="protein sequence ID" value="GKU23950.1"/>
    <property type="molecule type" value="Genomic_DNA"/>
</dbReference>
<feature type="domain" description="Glycosyl transferase family 1" evidence="2">
    <location>
        <begin position="182"/>
        <end position="340"/>
    </location>
</feature>
<sequence length="375" mass="43303">MKYCVLFPQAKNVHLIKDVGMIAYKLHKLYSVESYVACYNNDRYDYIDGDLKGLKLDFISKKHNNDIIDGSLYIRKNAKTIDVLQLFHVTMRSVVYAIVYKHYNRNGKIFLKLDCTENLLNKIKSLSTAGRKFFNYFFKKVDIIGVEQKKLFNEIQQLLPKFKDKFKYIPNGIDYDLFKSKNIKFEYKENNILHVGRLGAEEKNSEMLVEAFVKLNENNNELPWNLILVGESTEKFTEFVENCIQKHPSLINKIKLTGPISDRKELIDIYGKSKIFCLTSHFESFGIVLIEAAALGNIIVSTNVGIADELVVGNGGSLIKDSNVEDLANKLSYYISNEDIERFSSNNVNLIQENYDWDKIVMNLYNEITNSKEIL</sequence>
<evidence type="ECO:0000259" key="2">
    <source>
        <dbReference type="Pfam" id="PF00534"/>
    </source>
</evidence>
<dbReference type="GO" id="GO:0016757">
    <property type="term" value="F:glycosyltransferase activity"/>
    <property type="evidence" value="ECO:0007669"/>
    <property type="project" value="InterPro"/>
</dbReference>
<accession>A0A9W5XZT4</accession>
<gene>
    <name evidence="3" type="ORF">CFOLD11_07760</name>
</gene>
<dbReference type="AlphaFoldDB" id="A0A9W5XZT4"/>